<dbReference type="RefSeq" id="WP_091112975.1">
    <property type="nucleotide sequence ID" value="NZ_BKAF01000008.1"/>
</dbReference>
<sequence>MSLPKPAPDRTAVVTGASSGIGAEIARELARRGHQVTLVARTVSKLQDLAAEITAAGGRADVIGADLSDRAARAQLLDRLTDLALVPDILVNNAGLSTLGPVSKADPAAEMNMIEVDVVAVADLCTRFLPGMVDRGRGAVLNVASTAAFQPLPGQAGYGAGKAFVLSYTQSLAGELRGTGVTATTLCPGPVDTGFGAAAGFSKEDAEEALPAIMWVGAADVAKAAVDGMAKGRLVVIPGTANRLAAAVSQVTPRSLLLPVLARSHPGLRD</sequence>
<evidence type="ECO:0000313" key="6">
    <source>
        <dbReference type="Proteomes" id="UP000198649"/>
    </source>
</evidence>
<dbReference type="PIRSF" id="PIRSF000126">
    <property type="entry name" value="11-beta-HSD1"/>
    <property type="match status" value="1"/>
</dbReference>
<dbReference type="STRING" id="1005945.SAMN05216561_107161"/>
<dbReference type="GO" id="GO:0016491">
    <property type="term" value="F:oxidoreductase activity"/>
    <property type="evidence" value="ECO:0007669"/>
    <property type="project" value="UniProtKB-KW"/>
</dbReference>
<reference evidence="5 6" key="1">
    <citation type="submission" date="2016-10" db="EMBL/GenBank/DDBJ databases">
        <authorList>
            <person name="de Groot N.N."/>
        </authorList>
    </citation>
    <scope>NUCLEOTIDE SEQUENCE [LARGE SCALE GENOMIC DNA]</scope>
    <source>
        <strain evidence="5 6">CGMCC 1.11156</strain>
    </source>
</reference>
<dbReference type="InterPro" id="IPR036291">
    <property type="entry name" value="NAD(P)-bd_dom_sf"/>
</dbReference>
<dbReference type="InterPro" id="IPR020904">
    <property type="entry name" value="Sc_DH/Rdtase_CS"/>
</dbReference>
<dbReference type="PROSITE" id="PS00061">
    <property type="entry name" value="ADH_SHORT"/>
    <property type="match status" value="1"/>
</dbReference>
<dbReference type="PANTHER" id="PTHR44196:SF2">
    <property type="entry name" value="SHORT-CHAIN DEHYDROGENASE-RELATED"/>
    <property type="match status" value="1"/>
</dbReference>
<dbReference type="PANTHER" id="PTHR44196">
    <property type="entry name" value="DEHYDROGENASE/REDUCTASE SDR FAMILY MEMBER 7B"/>
    <property type="match status" value="1"/>
</dbReference>
<keyword evidence="2" id="KW-0560">Oxidoreductase</keyword>
<proteinExistence type="inferred from homology"/>
<dbReference type="PRINTS" id="PR00081">
    <property type="entry name" value="GDHRDH"/>
</dbReference>
<evidence type="ECO:0000259" key="4">
    <source>
        <dbReference type="SMART" id="SM00822"/>
    </source>
</evidence>
<dbReference type="Proteomes" id="UP000198649">
    <property type="component" value="Unassembled WGS sequence"/>
</dbReference>
<dbReference type="EMBL" id="FOQG01000007">
    <property type="protein sequence ID" value="SFI34436.1"/>
    <property type="molecule type" value="Genomic_DNA"/>
</dbReference>
<organism evidence="5 6">
    <name type="scientific">Nocardioides psychrotolerans</name>
    <dbReference type="NCBI Taxonomy" id="1005945"/>
    <lineage>
        <taxon>Bacteria</taxon>
        <taxon>Bacillati</taxon>
        <taxon>Actinomycetota</taxon>
        <taxon>Actinomycetes</taxon>
        <taxon>Propionibacteriales</taxon>
        <taxon>Nocardioidaceae</taxon>
        <taxon>Nocardioides</taxon>
    </lineage>
</organism>
<dbReference type="OrthoDB" id="9797538at2"/>
<dbReference type="GO" id="GO:0016020">
    <property type="term" value="C:membrane"/>
    <property type="evidence" value="ECO:0007669"/>
    <property type="project" value="TreeGrafter"/>
</dbReference>
<dbReference type="InterPro" id="IPR057326">
    <property type="entry name" value="KR_dom"/>
</dbReference>
<dbReference type="Pfam" id="PF00106">
    <property type="entry name" value="adh_short"/>
    <property type="match status" value="1"/>
</dbReference>
<evidence type="ECO:0000313" key="5">
    <source>
        <dbReference type="EMBL" id="SFI34436.1"/>
    </source>
</evidence>
<accession>A0A1I3HFB9</accession>
<evidence type="ECO:0000256" key="3">
    <source>
        <dbReference type="RuleBase" id="RU000363"/>
    </source>
</evidence>
<feature type="domain" description="Ketoreductase" evidence="4">
    <location>
        <begin position="10"/>
        <end position="187"/>
    </location>
</feature>
<dbReference type="PRINTS" id="PR00080">
    <property type="entry name" value="SDRFAMILY"/>
</dbReference>
<dbReference type="CDD" id="cd05233">
    <property type="entry name" value="SDR_c"/>
    <property type="match status" value="1"/>
</dbReference>
<dbReference type="AlphaFoldDB" id="A0A1I3HFB9"/>
<protein>
    <recommendedName>
        <fullName evidence="4">Ketoreductase domain-containing protein</fullName>
    </recommendedName>
</protein>
<dbReference type="SMART" id="SM00822">
    <property type="entry name" value="PKS_KR"/>
    <property type="match status" value="1"/>
</dbReference>
<name>A0A1I3HFB9_9ACTN</name>
<keyword evidence="6" id="KW-1185">Reference proteome</keyword>
<evidence type="ECO:0000256" key="1">
    <source>
        <dbReference type="ARBA" id="ARBA00006484"/>
    </source>
</evidence>
<dbReference type="InterPro" id="IPR002347">
    <property type="entry name" value="SDR_fam"/>
</dbReference>
<gene>
    <name evidence="5" type="ORF">SAMN05216561_107161</name>
</gene>
<dbReference type="Gene3D" id="3.40.50.720">
    <property type="entry name" value="NAD(P)-binding Rossmann-like Domain"/>
    <property type="match status" value="1"/>
</dbReference>
<evidence type="ECO:0000256" key="2">
    <source>
        <dbReference type="ARBA" id="ARBA00023002"/>
    </source>
</evidence>
<comment type="similarity">
    <text evidence="1 3">Belongs to the short-chain dehydrogenases/reductases (SDR) family.</text>
</comment>
<dbReference type="SUPFAM" id="SSF51735">
    <property type="entry name" value="NAD(P)-binding Rossmann-fold domains"/>
    <property type="match status" value="1"/>
</dbReference>